<evidence type="ECO:0000256" key="2">
    <source>
        <dbReference type="ARBA" id="ARBA00023157"/>
    </source>
</evidence>
<evidence type="ECO:0000256" key="3">
    <source>
        <dbReference type="PROSITE-ProRule" id="PRU00090"/>
    </source>
</evidence>
<dbReference type="InterPro" id="IPR020067">
    <property type="entry name" value="Frizzled_dom"/>
</dbReference>
<dbReference type="InterPro" id="IPR015526">
    <property type="entry name" value="Frizzled/SFRP"/>
</dbReference>
<name>A0AAV1NPW0_SCOSC</name>
<evidence type="ECO:0000313" key="6">
    <source>
        <dbReference type="EMBL" id="CAK6961283.1"/>
    </source>
</evidence>
<keyword evidence="7" id="KW-1185">Reference proteome</keyword>
<dbReference type="AlphaFoldDB" id="A0AAV1NPW0"/>
<evidence type="ECO:0000256" key="4">
    <source>
        <dbReference type="SAM" id="SignalP"/>
    </source>
</evidence>
<organism evidence="6 7">
    <name type="scientific">Scomber scombrus</name>
    <name type="common">Atlantic mackerel</name>
    <name type="synonym">Scomber vernalis</name>
    <dbReference type="NCBI Taxonomy" id="13677"/>
    <lineage>
        <taxon>Eukaryota</taxon>
        <taxon>Metazoa</taxon>
        <taxon>Chordata</taxon>
        <taxon>Craniata</taxon>
        <taxon>Vertebrata</taxon>
        <taxon>Euteleostomi</taxon>
        <taxon>Actinopterygii</taxon>
        <taxon>Neopterygii</taxon>
        <taxon>Teleostei</taxon>
        <taxon>Neoteleostei</taxon>
        <taxon>Acanthomorphata</taxon>
        <taxon>Pelagiaria</taxon>
        <taxon>Scombriformes</taxon>
        <taxon>Scombridae</taxon>
        <taxon>Scomber</taxon>
    </lineage>
</organism>
<accession>A0AAV1NPW0</accession>
<feature type="signal peptide" evidence="4">
    <location>
        <begin position="1"/>
        <end position="18"/>
    </location>
</feature>
<reference evidence="6 7" key="1">
    <citation type="submission" date="2024-01" db="EMBL/GenBank/DDBJ databases">
        <authorList>
            <person name="Alioto T."/>
            <person name="Alioto T."/>
            <person name="Gomez Garrido J."/>
        </authorList>
    </citation>
    <scope>NUCLEOTIDE SEQUENCE [LARGE SCALE GENOMIC DNA]</scope>
</reference>
<dbReference type="PROSITE" id="PS50038">
    <property type="entry name" value="FZ"/>
    <property type="match status" value="1"/>
</dbReference>
<dbReference type="Proteomes" id="UP001314229">
    <property type="component" value="Unassembled WGS sequence"/>
</dbReference>
<evidence type="ECO:0000256" key="1">
    <source>
        <dbReference type="ARBA" id="ARBA00022473"/>
    </source>
</evidence>
<dbReference type="InterPro" id="IPR036790">
    <property type="entry name" value="Frizzled_dom_sf"/>
</dbReference>
<dbReference type="GO" id="GO:0035567">
    <property type="term" value="P:non-canonical Wnt signaling pathway"/>
    <property type="evidence" value="ECO:0007669"/>
    <property type="project" value="TreeGrafter"/>
</dbReference>
<comment type="caution">
    <text evidence="3">Lacks conserved residue(s) required for the propagation of feature annotation.</text>
</comment>
<evidence type="ECO:0000313" key="7">
    <source>
        <dbReference type="Proteomes" id="UP001314229"/>
    </source>
</evidence>
<dbReference type="SUPFAM" id="SSF63501">
    <property type="entry name" value="Frizzled cysteine-rich domain"/>
    <property type="match status" value="1"/>
</dbReference>
<keyword evidence="2 3" id="KW-1015">Disulfide bond</keyword>
<dbReference type="FunFam" id="1.10.2000.10:FF:000003">
    <property type="entry name" value="Frizzled class receptor 2"/>
    <property type="match status" value="1"/>
</dbReference>
<feature type="chain" id="PRO_5043572810" evidence="4">
    <location>
        <begin position="19"/>
        <end position="193"/>
    </location>
</feature>
<dbReference type="GO" id="GO:0017147">
    <property type="term" value="F:Wnt-protein binding"/>
    <property type="evidence" value="ECO:0007669"/>
    <property type="project" value="TreeGrafter"/>
</dbReference>
<feature type="disulfide bond" evidence="3">
    <location>
        <begin position="108"/>
        <end position="132"/>
    </location>
</feature>
<keyword evidence="4" id="KW-0732">Signal</keyword>
<dbReference type="Pfam" id="PF01392">
    <property type="entry name" value="Fz"/>
    <property type="match status" value="1"/>
</dbReference>
<comment type="caution">
    <text evidence="6">The sequence shown here is derived from an EMBL/GenBank/DDBJ whole genome shotgun (WGS) entry which is preliminary data.</text>
</comment>
<dbReference type="GO" id="GO:0005886">
    <property type="term" value="C:plasma membrane"/>
    <property type="evidence" value="ECO:0007669"/>
    <property type="project" value="TreeGrafter"/>
</dbReference>
<proteinExistence type="predicted"/>
<dbReference type="EMBL" id="CAWUFR010000049">
    <property type="protein sequence ID" value="CAK6961283.1"/>
    <property type="molecule type" value="Genomic_DNA"/>
</dbReference>
<dbReference type="GO" id="GO:0060070">
    <property type="term" value="P:canonical Wnt signaling pathway"/>
    <property type="evidence" value="ECO:0007669"/>
    <property type="project" value="TreeGrafter"/>
</dbReference>
<dbReference type="Gene3D" id="1.10.2000.10">
    <property type="entry name" value="Frizzled cysteine-rich domain"/>
    <property type="match status" value="1"/>
</dbReference>
<feature type="domain" description="FZ" evidence="5">
    <location>
        <begin position="28"/>
        <end position="147"/>
    </location>
</feature>
<protein>
    <submittedName>
        <fullName evidence="6">Frizzled-2 isoform X1</fullName>
    </submittedName>
</protein>
<feature type="disulfide bond" evidence="3">
    <location>
        <begin position="33"/>
        <end position="94"/>
    </location>
</feature>
<dbReference type="SMART" id="SM00063">
    <property type="entry name" value="FRI"/>
    <property type="match status" value="1"/>
</dbReference>
<feature type="disulfide bond" evidence="3">
    <location>
        <begin position="41"/>
        <end position="87"/>
    </location>
</feature>
<gene>
    <name evidence="6" type="ORF">FSCOSCO3_A033020</name>
</gene>
<keyword evidence="1" id="KW-0217">Developmental protein</keyword>
<sequence>MIFCKTWFLALLLPLLSAQYQVNGVAIPEHGYCQPTSIPLCTDIPYNHTIMPNLMGHTNQEDAGLEVHQFDPLVKAKCSPELKLFLCFVYAPVCTILDTAIPPCRFICERAKQGCEALMNKIGFQWPDGLHCENFPVLGDGQICVGDKESSATTTTTTTTTVPPSTYPGNTGILHGLHNILTEIHSFIQSFIH</sequence>
<dbReference type="PANTHER" id="PTHR11309:SF34">
    <property type="entry name" value="FRIZZLED-2"/>
    <property type="match status" value="1"/>
</dbReference>
<dbReference type="PANTHER" id="PTHR11309">
    <property type="entry name" value="FRIZZLED"/>
    <property type="match status" value="1"/>
</dbReference>
<dbReference type="GO" id="GO:0042813">
    <property type="term" value="F:Wnt receptor activity"/>
    <property type="evidence" value="ECO:0007669"/>
    <property type="project" value="TreeGrafter"/>
</dbReference>
<evidence type="ECO:0000259" key="5">
    <source>
        <dbReference type="PROSITE" id="PS50038"/>
    </source>
</evidence>